<keyword evidence="2" id="KW-1185">Reference proteome</keyword>
<proteinExistence type="predicted"/>
<feature type="non-terminal residue" evidence="1">
    <location>
        <position position="1"/>
    </location>
</feature>
<organism evidence="1 2">
    <name type="scientific">Trifolium medium</name>
    <dbReference type="NCBI Taxonomy" id="97028"/>
    <lineage>
        <taxon>Eukaryota</taxon>
        <taxon>Viridiplantae</taxon>
        <taxon>Streptophyta</taxon>
        <taxon>Embryophyta</taxon>
        <taxon>Tracheophyta</taxon>
        <taxon>Spermatophyta</taxon>
        <taxon>Magnoliopsida</taxon>
        <taxon>eudicotyledons</taxon>
        <taxon>Gunneridae</taxon>
        <taxon>Pentapetalae</taxon>
        <taxon>rosids</taxon>
        <taxon>fabids</taxon>
        <taxon>Fabales</taxon>
        <taxon>Fabaceae</taxon>
        <taxon>Papilionoideae</taxon>
        <taxon>50 kb inversion clade</taxon>
        <taxon>NPAAA clade</taxon>
        <taxon>Hologalegina</taxon>
        <taxon>IRL clade</taxon>
        <taxon>Trifolieae</taxon>
        <taxon>Trifolium</taxon>
    </lineage>
</organism>
<sequence length="71" mass="8166">DFNDLLAQEDKKGNHPHPNWLCNGFRSAVCDCDLTDIHLEGEPPNISFRSQSHFAPKLTNDKEWKNLLFSL</sequence>
<keyword evidence="1" id="KW-0540">Nuclease</keyword>
<dbReference type="Proteomes" id="UP000265520">
    <property type="component" value="Unassembled WGS sequence"/>
</dbReference>
<accession>A0A392RNE0</accession>
<reference evidence="1 2" key="1">
    <citation type="journal article" date="2018" name="Front. Plant Sci.">
        <title>Red Clover (Trifolium pratense) and Zigzag Clover (T. medium) - A Picture of Genomic Similarities and Differences.</title>
        <authorList>
            <person name="Dluhosova J."/>
            <person name="Istvanek J."/>
            <person name="Nedelnik J."/>
            <person name="Repkova J."/>
        </authorList>
    </citation>
    <scope>NUCLEOTIDE SEQUENCE [LARGE SCALE GENOMIC DNA]</scope>
    <source>
        <strain evidence="2">cv. 10/8</strain>
        <tissue evidence="1">Leaf</tissue>
    </source>
</reference>
<evidence type="ECO:0000313" key="2">
    <source>
        <dbReference type="Proteomes" id="UP000265520"/>
    </source>
</evidence>
<dbReference type="AlphaFoldDB" id="A0A392RNE0"/>
<protein>
    <submittedName>
        <fullName evidence="1">Endonuclease/exonuclease/phosphatase family protein</fullName>
    </submittedName>
</protein>
<dbReference type="EMBL" id="LXQA010240280">
    <property type="protein sequence ID" value="MCI37056.1"/>
    <property type="molecule type" value="Genomic_DNA"/>
</dbReference>
<keyword evidence="1" id="KW-0255">Endonuclease</keyword>
<comment type="caution">
    <text evidence="1">The sequence shown here is derived from an EMBL/GenBank/DDBJ whole genome shotgun (WGS) entry which is preliminary data.</text>
</comment>
<dbReference type="GO" id="GO:0004519">
    <property type="term" value="F:endonuclease activity"/>
    <property type="evidence" value="ECO:0007669"/>
    <property type="project" value="UniProtKB-KW"/>
</dbReference>
<keyword evidence="1" id="KW-0378">Hydrolase</keyword>
<evidence type="ECO:0000313" key="1">
    <source>
        <dbReference type="EMBL" id="MCI37056.1"/>
    </source>
</evidence>
<keyword evidence="1" id="KW-0269">Exonuclease</keyword>
<name>A0A392RNE0_9FABA</name>
<dbReference type="GO" id="GO:0004527">
    <property type="term" value="F:exonuclease activity"/>
    <property type="evidence" value="ECO:0007669"/>
    <property type="project" value="UniProtKB-KW"/>
</dbReference>